<dbReference type="AlphaFoldDB" id="A0A5C6MKI9"/>
<protein>
    <recommendedName>
        <fullName evidence="2">Ig-like domain-containing protein</fullName>
    </recommendedName>
</protein>
<reference evidence="3 4" key="1">
    <citation type="submission" date="2019-04" db="EMBL/GenBank/DDBJ databases">
        <title>Chromosome genome assembly for Takifugu flavidus.</title>
        <authorList>
            <person name="Xiao S."/>
        </authorList>
    </citation>
    <scope>NUCLEOTIDE SEQUENCE [LARGE SCALE GENOMIC DNA]</scope>
    <source>
        <strain evidence="3">HTHZ2018</strain>
        <tissue evidence="3">Muscle</tissue>
    </source>
</reference>
<evidence type="ECO:0000313" key="4">
    <source>
        <dbReference type="Proteomes" id="UP000324091"/>
    </source>
</evidence>
<accession>A0A5C6MKI9</accession>
<gene>
    <name evidence="3" type="ORF">D4764_09G0003580</name>
</gene>
<dbReference type="InterPro" id="IPR007110">
    <property type="entry name" value="Ig-like_dom"/>
</dbReference>
<feature type="domain" description="Ig-like" evidence="2">
    <location>
        <begin position="294"/>
        <end position="389"/>
    </location>
</feature>
<dbReference type="EMBL" id="RHFK02000022">
    <property type="protein sequence ID" value="TWW55309.1"/>
    <property type="molecule type" value="Genomic_DNA"/>
</dbReference>
<dbReference type="Gene3D" id="2.60.40.10">
    <property type="entry name" value="Immunoglobulins"/>
    <property type="match status" value="2"/>
</dbReference>
<comment type="caution">
    <text evidence="3">The sequence shown here is derived from an EMBL/GenBank/DDBJ whole genome shotgun (WGS) entry which is preliminary data.</text>
</comment>
<keyword evidence="1" id="KW-0472">Membrane</keyword>
<keyword evidence="4" id="KW-1185">Reference proteome</keyword>
<keyword evidence="1" id="KW-1133">Transmembrane helix</keyword>
<keyword evidence="1" id="KW-0812">Transmembrane</keyword>
<dbReference type="InterPro" id="IPR036179">
    <property type="entry name" value="Ig-like_dom_sf"/>
</dbReference>
<name>A0A5C6MKI9_9TELE</name>
<dbReference type="Proteomes" id="UP000324091">
    <property type="component" value="Chromosome 9"/>
</dbReference>
<evidence type="ECO:0000256" key="1">
    <source>
        <dbReference type="SAM" id="Phobius"/>
    </source>
</evidence>
<feature type="transmembrane region" description="Helical" evidence="1">
    <location>
        <begin position="150"/>
        <end position="171"/>
    </location>
</feature>
<dbReference type="InterPro" id="IPR013783">
    <property type="entry name" value="Ig-like_fold"/>
</dbReference>
<proteinExistence type="predicted"/>
<evidence type="ECO:0000313" key="3">
    <source>
        <dbReference type="EMBL" id="TWW55309.1"/>
    </source>
</evidence>
<dbReference type="PROSITE" id="PS50835">
    <property type="entry name" value="IG_LIKE"/>
    <property type="match status" value="2"/>
</dbReference>
<dbReference type="SUPFAM" id="SSF48726">
    <property type="entry name" value="Immunoglobulin"/>
    <property type="match status" value="1"/>
</dbReference>
<organism evidence="3 4">
    <name type="scientific">Takifugu flavidus</name>
    <name type="common">sansaifugu</name>
    <dbReference type="NCBI Taxonomy" id="433684"/>
    <lineage>
        <taxon>Eukaryota</taxon>
        <taxon>Metazoa</taxon>
        <taxon>Chordata</taxon>
        <taxon>Craniata</taxon>
        <taxon>Vertebrata</taxon>
        <taxon>Euteleostomi</taxon>
        <taxon>Actinopterygii</taxon>
        <taxon>Neopterygii</taxon>
        <taxon>Teleostei</taxon>
        <taxon>Neoteleostei</taxon>
        <taxon>Acanthomorphata</taxon>
        <taxon>Eupercaria</taxon>
        <taxon>Tetraodontiformes</taxon>
        <taxon>Tetradontoidea</taxon>
        <taxon>Tetraodontidae</taxon>
        <taxon>Takifugu</taxon>
    </lineage>
</organism>
<feature type="domain" description="Ig-like" evidence="2">
    <location>
        <begin position="46"/>
        <end position="140"/>
    </location>
</feature>
<sequence length="455" mass="49720">MYHCALIDYFSIRWSASYLLIEGETQMKANRIVHNLTVCDPVCPEESVALQCSVLSEFHDNSCSGGLSVYWFKAGRDSVHMIYARGNDECEQSSDNEKSCIYHLSINASTSVAETYYCAVATCGEIWFGKGTKVDFQGVSMWTLTPSGTSFLLCGFFTVNLIAVSFLIYTIKTNKHEWNKTAARQSAAQQKEQGLCVYSAVTFMLVKTERDGRKEGRQSAEEQRTYAACPVLSDSENPTSLDDLNSRCCGSRSENVSRHVGTAQSPKLKTEEEMCYSAAVFTRSKAQPDRGTEPDVKAVIQVPPSDSVRSVTLQCSVLSDSENTTCRTERNVCWFQSGPDASYPSVFAAHGGSQDGCQGGVRGGAPQKWESSSSELLGSSDAGPFSCAVATCGEFFFGTLNFRTAGVLDENTILVVLLAAALVTEEEMCYSAAVFTRSKAQPDRGRLKDKQSTLK</sequence>
<evidence type="ECO:0000259" key="2">
    <source>
        <dbReference type="PROSITE" id="PS50835"/>
    </source>
</evidence>